<protein>
    <submittedName>
        <fullName evidence="1">Uncharacterized protein</fullName>
    </submittedName>
</protein>
<dbReference type="EMBL" id="JAWDJW010000167">
    <property type="protein sequence ID" value="KAK3081423.1"/>
    <property type="molecule type" value="Genomic_DNA"/>
</dbReference>
<gene>
    <name evidence="1" type="ORF">LTS18_006805</name>
</gene>
<organism evidence="1 2">
    <name type="scientific">Coniosporium uncinatum</name>
    <dbReference type="NCBI Taxonomy" id="93489"/>
    <lineage>
        <taxon>Eukaryota</taxon>
        <taxon>Fungi</taxon>
        <taxon>Dikarya</taxon>
        <taxon>Ascomycota</taxon>
        <taxon>Pezizomycotina</taxon>
        <taxon>Dothideomycetes</taxon>
        <taxon>Dothideomycetes incertae sedis</taxon>
        <taxon>Coniosporium</taxon>
    </lineage>
</organism>
<evidence type="ECO:0000313" key="2">
    <source>
        <dbReference type="Proteomes" id="UP001186974"/>
    </source>
</evidence>
<evidence type="ECO:0000313" key="1">
    <source>
        <dbReference type="EMBL" id="KAK3081423.1"/>
    </source>
</evidence>
<sequence>MAPSTSKDKFIDYSGLDALQARTNVAFDMFADANATSAQFTTSASTEIMVWLGNIG</sequence>
<dbReference type="Proteomes" id="UP001186974">
    <property type="component" value="Unassembled WGS sequence"/>
</dbReference>
<feature type="non-terminal residue" evidence="1">
    <location>
        <position position="56"/>
    </location>
</feature>
<accession>A0ACC3DXG4</accession>
<proteinExistence type="predicted"/>
<name>A0ACC3DXG4_9PEZI</name>
<keyword evidence="2" id="KW-1185">Reference proteome</keyword>
<comment type="caution">
    <text evidence="1">The sequence shown here is derived from an EMBL/GenBank/DDBJ whole genome shotgun (WGS) entry which is preliminary data.</text>
</comment>
<reference evidence="1" key="1">
    <citation type="submission" date="2024-09" db="EMBL/GenBank/DDBJ databases">
        <title>Black Yeasts Isolated from many extreme environments.</title>
        <authorList>
            <person name="Coleine C."/>
            <person name="Stajich J.E."/>
            <person name="Selbmann L."/>
        </authorList>
    </citation>
    <scope>NUCLEOTIDE SEQUENCE</scope>
    <source>
        <strain evidence="1">CCFEE 5737</strain>
    </source>
</reference>